<keyword evidence="4" id="KW-1185">Reference proteome</keyword>
<keyword evidence="2" id="KW-0472">Membrane</keyword>
<evidence type="ECO:0000256" key="1">
    <source>
        <dbReference type="SAM" id="MobiDB-lite"/>
    </source>
</evidence>
<name>A0A2X0JWG5_9ACTN</name>
<reference evidence="3 4" key="1">
    <citation type="submission" date="2018-06" db="EMBL/GenBank/DDBJ databases">
        <title>Streptacidiphilus pinicola sp. nov., isolated from pine grove soil.</title>
        <authorList>
            <person name="Roh S.G."/>
            <person name="Park S."/>
            <person name="Kim M.-K."/>
            <person name="Yun B.-R."/>
            <person name="Park J."/>
            <person name="Kim M.J."/>
            <person name="Kim Y.S."/>
            <person name="Kim S.B."/>
        </authorList>
    </citation>
    <scope>NUCLEOTIDE SEQUENCE [LARGE SCALE GENOMIC DNA]</scope>
    <source>
        <strain evidence="3 4">MMS16-CNU450</strain>
    </source>
</reference>
<dbReference type="EMBL" id="QKYN01000167">
    <property type="protein sequence ID" value="RAG81285.1"/>
    <property type="molecule type" value="Genomic_DNA"/>
</dbReference>
<evidence type="ECO:0000256" key="2">
    <source>
        <dbReference type="SAM" id="Phobius"/>
    </source>
</evidence>
<dbReference type="AlphaFoldDB" id="A0A2X0JWG5"/>
<organism evidence="3 4">
    <name type="scientific">Streptacidiphilus pinicola</name>
    <dbReference type="NCBI Taxonomy" id="2219663"/>
    <lineage>
        <taxon>Bacteria</taxon>
        <taxon>Bacillati</taxon>
        <taxon>Actinomycetota</taxon>
        <taxon>Actinomycetes</taxon>
        <taxon>Kitasatosporales</taxon>
        <taxon>Streptomycetaceae</taxon>
        <taxon>Streptacidiphilus</taxon>
    </lineage>
</organism>
<feature type="transmembrane region" description="Helical" evidence="2">
    <location>
        <begin position="94"/>
        <end position="116"/>
    </location>
</feature>
<dbReference type="Proteomes" id="UP000248889">
    <property type="component" value="Unassembled WGS sequence"/>
</dbReference>
<gene>
    <name evidence="3" type="ORF">DN069_33640</name>
</gene>
<dbReference type="OrthoDB" id="3854688at2"/>
<comment type="caution">
    <text evidence="3">The sequence shown here is derived from an EMBL/GenBank/DDBJ whole genome shotgun (WGS) entry which is preliminary data.</text>
</comment>
<accession>A0A2X0JWG5</accession>
<proteinExistence type="predicted"/>
<feature type="region of interest" description="Disordered" evidence="1">
    <location>
        <begin position="119"/>
        <end position="155"/>
    </location>
</feature>
<feature type="region of interest" description="Disordered" evidence="1">
    <location>
        <begin position="1"/>
        <end position="27"/>
    </location>
</feature>
<protein>
    <submittedName>
        <fullName evidence="3">Uncharacterized protein</fullName>
    </submittedName>
</protein>
<keyword evidence="2" id="KW-1133">Transmembrane helix</keyword>
<evidence type="ECO:0000313" key="4">
    <source>
        <dbReference type="Proteomes" id="UP000248889"/>
    </source>
</evidence>
<sequence length="155" mass="15874">MSDGPGHGFDAVEGAGDDDHGRPNGEFGAVAFDEAFVRAALVHEPSARERALSGPARTPVVDYPDGPDEDADGLPLELRPLPYESEHIGRWQRVLARVMLVVIGVVAVLAAAAAVYRASGGSGAPTNHHSPAPTAPSAPGGQNSPTSDATVLAHS</sequence>
<feature type="compositionally biased region" description="Low complexity" evidence="1">
    <location>
        <begin position="130"/>
        <end position="139"/>
    </location>
</feature>
<evidence type="ECO:0000313" key="3">
    <source>
        <dbReference type="EMBL" id="RAG81285.1"/>
    </source>
</evidence>
<keyword evidence="2" id="KW-0812">Transmembrane</keyword>
<feature type="region of interest" description="Disordered" evidence="1">
    <location>
        <begin position="47"/>
        <end position="77"/>
    </location>
</feature>
<dbReference type="RefSeq" id="WP_111507042.1">
    <property type="nucleotide sequence ID" value="NZ_QKYN01000167.1"/>
</dbReference>
<feature type="compositionally biased region" description="Polar residues" evidence="1">
    <location>
        <begin position="140"/>
        <end position="149"/>
    </location>
</feature>